<dbReference type="GO" id="GO:0004484">
    <property type="term" value="F:mRNA guanylyltransferase activity"/>
    <property type="evidence" value="ECO:0007669"/>
    <property type="project" value="TreeGrafter"/>
</dbReference>
<comment type="caution">
    <text evidence="3">The sequence shown here is derived from an EMBL/GenBank/DDBJ whole genome shotgun (WGS) entry which is preliminary data.</text>
</comment>
<protein>
    <submittedName>
        <fullName evidence="3">Protein-tyrosine phosphatase</fullName>
    </submittedName>
</protein>
<feature type="region of interest" description="Disordered" evidence="1">
    <location>
        <begin position="263"/>
        <end position="312"/>
    </location>
</feature>
<dbReference type="GO" id="GO:0006370">
    <property type="term" value="P:7-methylguanosine mRNA capping"/>
    <property type="evidence" value="ECO:0007669"/>
    <property type="project" value="TreeGrafter"/>
</dbReference>
<dbReference type="EMBL" id="AZIL01001543">
    <property type="protein sequence ID" value="EWM23705.1"/>
    <property type="molecule type" value="Genomic_DNA"/>
</dbReference>
<dbReference type="PANTHER" id="PTHR10367:SF17">
    <property type="entry name" value="MRNA-CAPPING ENZYME"/>
    <property type="match status" value="1"/>
</dbReference>
<feature type="domain" description="Tyrosine specific protein phosphatases" evidence="2">
    <location>
        <begin position="171"/>
        <end position="254"/>
    </location>
</feature>
<feature type="region of interest" description="Disordered" evidence="1">
    <location>
        <begin position="1"/>
        <end position="45"/>
    </location>
</feature>
<evidence type="ECO:0000313" key="3">
    <source>
        <dbReference type="EMBL" id="EWM23705.1"/>
    </source>
</evidence>
<dbReference type="PANTHER" id="PTHR10367">
    <property type="entry name" value="MRNA-CAPPING ENZYME"/>
    <property type="match status" value="1"/>
</dbReference>
<dbReference type="InterPro" id="IPR000387">
    <property type="entry name" value="Tyr_Pase_dom"/>
</dbReference>
<feature type="region of interest" description="Disordered" evidence="1">
    <location>
        <begin position="93"/>
        <end position="118"/>
    </location>
</feature>
<feature type="compositionally biased region" description="Polar residues" evidence="1">
    <location>
        <begin position="108"/>
        <end position="117"/>
    </location>
</feature>
<dbReference type="Pfam" id="PF00782">
    <property type="entry name" value="DSPc"/>
    <property type="match status" value="1"/>
</dbReference>
<reference evidence="3 4" key="1">
    <citation type="journal article" date="2014" name="Mol. Plant">
        <title>Chromosome Scale Genome Assembly and Transcriptome Profiling of Nannochloropsis gaditana in Nitrogen Depletion.</title>
        <authorList>
            <person name="Corteggiani Carpinelli E."/>
            <person name="Telatin A."/>
            <person name="Vitulo N."/>
            <person name="Forcato C."/>
            <person name="D'Angelo M."/>
            <person name="Schiavon R."/>
            <person name="Vezzi A."/>
            <person name="Giacometti G.M."/>
            <person name="Morosinotto T."/>
            <person name="Valle G."/>
        </authorList>
    </citation>
    <scope>NUCLEOTIDE SEQUENCE [LARGE SCALE GENOMIC DNA]</scope>
    <source>
        <strain evidence="3 4">B-31</strain>
    </source>
</reference>
<dbReference type="SUPFAM" id="SSF52799">
    <property type="entry name" value="(Phosphotyrosine protein) phosphatases II"/>
    <property type="match status" value="1"/>
</dbReference>
<dbReference type="InterPro" id="IPR029021">
    <property type="entry name" value="Prot-tyrosine_phosphatase-like"/>
</dbReference>
<name>W7T9L6_9STRA</name>
<dbReference type="Gene3D" id="3.90.190.10">
    <property type="entry name" value="Protein tyrosine phosphatase superfamily"/>
    <property type="match status" value="1"/>
</dbReference>
<dbReference type="OrthoDB" id="200924at2759"/>
<proteinExistence type="predicted"/>
<feature type="compositionally biased region" description="Low complexity" evidence="1">
    <location>
        <begin position="93"/>
        <end position="107"/>
    </location>
</feature>
<dbReference type="PROSITE" id="PS50056">
    <property type="entry name" value="TYR_PHOSPHATASE_2"/>
    <property type="match status" value="1"/>
</dbReference>
<gene>
    <name evidence="3" type="ORF">Naga_100030g20</name>
</gene>
<organism evidence="3 4">
    <name type="scientific">Nannochloropsis gaditana</name>
    <dbReference type="NCBI Taxonomy" id="72520"/>
    <lineage>
        <taxon>Eukaryota</taxon>
        <taxon>Sar</taxon>
        <taxon>Stramenopiles</taxon>
        <taxon>Ochrophyta</taxon>
        <taxon>Eustigmatophyceae</taxon>
        <taxon>Eustigmatales</taxon>
        <taxon>Monodopsidaceae</taxon>
        <taxon>Nannochloropsis</taxon>
    </lineage>
</organism>
<dbReference type="PROSITE" id="PS00383">
    <property type="entry name" value="TYR_PHOSPHATASE_1"/>
    <property type="match status" value="1"/>
</dbReference>
<dbReference type="InterPro" id="IPR051029">
    <property type="entry name" value="mRNA_Capping_Enz/RNA_Phosphat"/>
</dbReference>
<evidence type="ECO:0000256" key="1">
    <source>
        <dbReference type="SAM" id="MobiDB-lite"/>
    </source>
</evidence>
<dbReference type="Proteomes" id="UP000019335">
    <property type="component" value="Chromosome 16"/>
</dbReference>
<dbReference type="AlphaFoldDB" id="W7T9L6"/>
<sequence length="362" mass="39802">MEGAQDLNKAAGTHYGLAVAEDGADKEQVREKQKETATEGCSDTMSTTMLPQSVASVLQKITKWKDYANYGNPVGESRVIPMKTPLTLELQGAHFPPATSSSPSHTPNTEVTGSGEISSKPEADFQVHTIQKFVQEQAILGRTIGLVVDLSNHECLYEEDLKRDCPHVSYEHFLFVAKNIPDRNGCRDVGRCITGYLAGNPEHYVAIHCSYGWNRTGYICAAYLVEELRYTASDALAAFAQARPPGIKHEHFLSEFLARYTEKTEKPPRQEGARTKSASSVAETARGQREINNETLGPSLGQKEGSWRRHSEGSILQDNEAAHERSEIAGDTLSCVGANSVIKWSNSRLTHEKEACICKGTF</sequence>
<dbReference type="InterPro" id="IPR016130">
    <property type="entry name" value="Tyr_Pase_AS"/>
</dbReference>
<evidence type="ECO:0000259" key="2">
    <source>
        <dbReference type="PROSITE" id="PS50056"/>
    </source>
</evidence>
<accession>W7T9L6</accession>
<feature type="compositionally biased region" description="Basic and acidic residues" evidence="1">
    <location>
        <begin position="263"/>
        <end position="274"/>
    </location>
</feature>
<evidence type="ECO:0000313" key="4">
    <source>
        <dbReference type="Proteomes" id="UP000019335"/>
    </source>
</evidence>
<keyword evidence="4" id="KW-1185">Reference proteome</keyword>
<feature type="compositionally biased region" description="Basic and acidic residues" evidence="1">
    <location>
        <begin position="23"/>
        <end position="37"/>
    </location>
</feature>
<dbReference type="InterPro" id="IPR000340">
    <property type="entry name" value="Dual-sp_phosphatase_cat-dom"/>
</dbReference>